<evidence type="ECO:0000256" key="7">
    <source>
        <dbReference type="ARBA" id="ARBA00023004"/>
    </source>
</evidence>
<feature type="transmembrane region" description="Helical" evidence="12">
    <location>
        <begin position="214"/>
        <end position="238"/>
    </location>
</feature>
<accession>A0A560GVV4</accession>
<feature type="transmembrane region" description="Helical" evidence="12">
    <location>
        <begin position="108"/>
        <end position="126"/>
    </location>
</feature>
<dbReference type="InterPro" id="IPR023754">
    <property type="entry name" value="HemeA_Synthase_type2"/>
</dbReference>
<keyword evidence="9 12" id="KW-0472">Membrane</keyword>
<comment type="subcellular location">
    <subcellularLocation>
        <location evidence="12">Cell membrane</location>
        <topology evidence="12">Multi-pass membrane protein</topology>
    </subcellularLocation>
    <subcellularLocation>
        <location evidence="2">Membrane</location>
        <topology evidence="2">Multi-pass membrane protein</topology>
    </subcellularLocation>
</comment>
<dbReference type="PANTHER" id="PTHR23289">
    <property type="entry name" value="CYTOCHROME C OXIDASE ASSEMBLY PROTEIN COX15"/>
    <property type="match status" value="1"/>
</dbReference>
<keyword evidence="14" id="KW-1185">Reference proteome</keyword>
<feature type="transmembrane region" description="Helical" evidence="12">
    <location>
        <begin position="22"/>
        <end position="43"/>
    </location>
</feature>
<dbReference type="InterPro" id="IPR003780">
    <property type="entry name" value="COX15/CtaA_fam"/>
</dbReference>
<dbReference type="AlphaFoldDB" id="A0A560GVV4"/>
<reference evidence="13 14" key="1">
    <citation type="submission" date="2019-06" db="EMBL/GenBank/DDBJ databases">
        <title>Genomic Encyclopedia of Type Strains, Phase IV (KMG-V): Genome sequencing to study the core and pangenomes of soil and plant-associated prokaryotes.</title>
        <authorList>
            <person name="Whitman W."/>
        </authorList>
    </citation>
    <scope>NUCLEOTIDE SEQUENCE [LARGE SCALE GENOMIC DNA]</scope>
    <source>
        <strain evidence="13 14">BR 11622</strain>
    </source>
</reference>
<organism evidence="13 14">
    <name type="scientific">Nitrospirillum amazonense</name>
    <dbReference type="NCBI Taxonomy" id="28077"/>
    <lineage>
        <taxon>Bacteria</taxon>
        <taxon>Pseudomonadati</taxon>
        <taxon>Pseudomonadota</taxon>
        <taxon>Alphaproteobacteria</taxon>
        <taxon>Rhodospirillales</taxon>
        <taxon>Azospirillaceae</taxon>
        <taxon>Nitrospirillum</taxon>
    </lineage>
</organism>
<evidence type="ECO:0000256" key="11">
    <source>
        <dbReference type="ARBA" id="ARBA00048044"/>
    </source>
</evidence>
<feature type="transmembrane region" description="Helical" evidence="12">
    <location>
        <begin position="138"/>
        <end position="156"/>
    </location>
</feature>
<keyword evidence="4 12" id="KW-0479">Metal-binding</keyword>
<evidence type="ECO:0000313" key="13">
    <source>
        <dbReference type="EMBL" id="TWB38167.1"/>
    </source>
</evidence>
<keyword evidence="12" id="KW-1003">Cell membrane</keyword>
<evidence type="ECO:0000256" key="8">
    <source>
        <dbReference type="ARBA" id="ARBA00023133"/>
    </source>
</evidence>
<feature type="transmembrane region" description="Helical" evidence="12">
    <location>
        <begin position="333"/>
        <end position="351"/>
    </location>
</feature>
<comment type="similarity">
    <text evidence="12">Belongs to the COX15/CtaA family. Type 2 subfamily.</text>
</comment>
<evidence type="ECO:0000256" key="3">
    <source>
        <dbReference type="ARBA" id="ARBA00022692"/>
    </source>
</evidence>
<keyword evidence="6 12" id="KW-0560">Oxidoreductase</keyword>
<keyword evidence="5 12" id="KW-1133">Transmembrane helix</keyword>
<keyword evidence="3 12" id="KW-0812">Transmembrane</keyword>
<dbReference type="EMBL" id="VITR01000013">
    <property type="protein sequence ID" value="TWB38167.1"/>
    <property type="molecule type" value="Genomic_DNA"/>
</dbReference>
<name>A0A560GVV4_9PROT</name>
<gene>
    <name evidence="12" type="primary">ctaA</name>
    <name evidence="13" type="ORF">FBZ90_113163</name>
</gene>
<dbReference type="GO" id="GO:0046872">
    <property type="term" value="F:metal ion binding"/>
    <property type="evidence" value="ECO:0007669"/>
    <property type="project" value="UniProtKB-KW"/>
</dbReference>
<feature type="binding site" description="axial binding residue" evidence="12">
    <location>
        <position position="274"/>
    </location>
    <ligand>
        <name>heme</name>
        <dbReference type="ChEBI" id="CHEBI:30413"/>
    </ligand>
    <ligandPart>
        <name>Fe</name>
        <dbReference type="ChEBI" id="CHEBI:18248"/>
    </ligandPart>
</feature>
<dbReference type="GO" id="GO:0120547">
    <property type="term" value="F:heme A synthase activity"/>
    <property type="evidence" value="ECO:0007669"/>
    <property type="project" value="UniProtKB-EC"/>
</dbReference>
<dbReference type="EC" id="1.17.99.9" evidence="12"/>
<evidence type="ECO:0000256" key="9">
    <source>
        <dbReference type="ARBA" id="ARBA00023136"/>
    </source>
</evidence>
<dbReference type="Proteomes" id="UP000315751">
    <property type="component" value="Unassembled WGS sequence"/>
</dbReference>
<evidence type="ECO:0000256" key="5">
    <source>
        <dbReference type="ARBA" id="ARBA00022989"/>
    </source>
</evidence>
<dbReference type="HAMAP" id="MF_01665">
    <property type="entry name" value="HemeA_synth_type2"/>
    <property type="match status" value="1"/>
</dbReference>
<proteinExistence type="inferred from homology"/>
<dbReference type="GO" id="GO:0016653">
    <property type="term" value="F:oxidoreductase activity, acting on NAD(P)H, heme protein as acceptor"/>
    <property type="evidence" value="ECO:0007669"/>
    <property type="project" value="TreeGrafter"/>
</dbReference>
<dbReference type="Pfam" id="PF02628">
    <property type="entry name" value="COX15-CtaA"/>
    <property type="match status" value="1"/>
</dbReference>
<comment type="catalytic activity">
    <reaction evidence="11">
        <text>Fe(II)-heme o + 2 A + H2O = Fe(II)-heme a + 2 AH2</text>
        <dbReference type="Rhea" id="RHEA:63388"/>
        <dbReference type="ChEBI" id="CHEBI:13193"/>
        <dbReference type="ChEBI" id="CHEBI:15377"/>
        <dbReference type="ChEBI" id="CHEBI:17499"/>
        <dbReference type="ChEBI" id="CHEBI:60530"/>
        <dbReference type="ChEBI" id="CHEBI:61715"/>
        <dbReference type="EC" id="1.17.99.9"/>
    </reaction>
    <physiologicalReaction direction="left-to-right" evidence="11">
        <dbReference type="Rhea" id="RHEA:63389"/>
    </physiologicalReaction>
</comment>
<sequence>MTVTPFPTAHVRSAVRRVPYRAIGLWLLVCAGMVFAMAVIGAITRLTESGLSITEWKPVTGALPPLSDAAWAEEFAKYQATPEYALKHSGMDLAQFKGIFFWEWFHRLVGRLIGVVFLLPFLLFLFTRRVPRSLVPRLIGLFVLGGLQGALGWYMVKSGLVNRPDVSHYRLAAHLSLAVLIYVAMLVTALPLLFPAASGAAHPARGALRRHAGIAMALVATTMVWGAFTAGLDAGMAYNTWPLMNGTFAPEEMWNLSPAWLNILENTAAVQFTHRWLAILTGLVVWSYAFRALRAGVQGRVRALAIAVAVMVLAQISLGITTLLLFVPVHVAATHQAGALVLLGLFTWTVMEYRRG</sequence>
<evidence type="ECO:0000256" key="12">
    <source>
        <dbReference type="HAMAP-Rule" id="MF_01665"/>
    </source>
</evidence>
<keyword evidence="8 12" id="KW-0350">Heme biosynthesis</keyword>
<comment type="cofactor">
    <cofactor evidence="1 12">
        <name>heme b</name>
        <dbReference type="ChEBI" id="CHEBI:60344"/>
    </cofactor>
</comment>
<evidence type="ECO:0000256" key="4">
    <source>
        <dbReference type="ARBA" id="ARBA00022723"/>
    </source>
</evidence>
<feature type="transmembrane region" description="Helical" evidence="12">
    <location>
        <begin position="276"/>
        <end position="293"/>
    </location>
</feature>
<feature type="binding site" description="axial binding residue" evidence="12">
    <location>
        <position position="335"/>
    </location>
    <ligand>
        <name>heme</name>
        <dbReference type="ChEBI" id="CHEBI:30413"/>
    </ligand>
    <ligandPart>
        <name>Fe</name>
        <dbReference type="ChEBI" id="CHEBI:18248"/>
    </ligandPart>
</feature>
<evidence type="ECO:0000256" key="6">
    <source>
        <dbReference type="ARBA" id="ARBA00023002"/>
    </source>
</evidence>
<evidence type="ECO:0000256" key="2">
    <source>
        <dbReference type="ARBA" id="ARBA00004141"/>
    </source>
</evidence>
<comment type="function">
    <text evidence="12">Catalyzes the conversion of heme O to heme A by two successive hydroxylations of the methyl group at C8. The first hydroxylation forms heme I, the second hydroxylation results in an unstable dihydroxymethyl group, which spontaneously dehydrates, resulting in the formyl group of heme A.</text>
</comment>
<dbReference type="GO" id="GO:0005886">
    <property type="term" value="C:plasma membrane"/>
    <property type="evidence" value="ECO:0007669"/>
    <property type="project" value="UniProtKB-SubCell"/>
</dbReference>
<evidence type="ECO:0000256" key="10">
    <source>
        <dbReference type="ARBA" id="ARBA00044501"/>
    </source>
</evidence>
<evidence type="ECO:0000313" key="14">
    <source>
        <dbReference type="Proteomes" id="UP000315751"/>
    </source>
</evidence>
<protein>
    <recommendedName>
        <fullName evidence="12">Heme A synthase</fullName>
        <shortName evidence="12">HAS</shortName>
        <ecNumber evidence="12">1.17.99.9</ecNumber>
    </recommendedName>
    <alternativeName>
        <fullName evidence="12">Cytochrome aa3-controlling protein</fullName>
    </alternativeName>
</protein>
<comment type="subunit">
    <text evidence="12">Interacts with CtaB.</text>
</comment>
<keyword evidence="7 12" id="KW-0408">Iron</keyword>
<dbReference type="PANTHER" id="PTHR23289:SF2">
    <property type="entry name" value="CYTOCHROME C OXIDASE ASSEMBLY PROTEIN COX15 HOMOLOG"/>
    <property type="match status" value="1"/>
</dbReference>
<dbReference type="GO" id="GO:0006784">
    <property type="term" value="P:heme A biosynthetic process"/>
    <property type="evidence" value="ECO:0007669"/>
    <property type="project" value="UniProtKB-UniRule"/>
</dbReference>
<evidence type="ECO:0000256" key="1">
    <source>
        <dbReference type="ARBA" id="ARBA00001970"/>
    </source>
</evidence>
<feature type="transmembrane region" description="Helical" evidence="12">
    <location>
        <begin position="171"/>
        <end position="194"/>
    </location>
</feature>
<dbReference type="UniPathway" id="UPA00269">
    <property type="reaction ID" value="UER00713"/>
</dbReference>
<feature type="transmembrane region" description="Helical" evidence="12">
    <location>
        <begin position="305"/>
        <end position="327"/>
    </location>
</feature>
<dbReference type="RefSeq" id="WP_246130599.1">
    <property type="nucleotide sequence ID" value="NZ_VITR01000013.1"/>
</dbReference>
<comment type="pathway">
    <text evidence="10 12">Porphyrin-containing compound metabolism; heme A biosynthesis; heme A from heme O: step 1/1.</text>
</comment>
<comment type="caution">
    <text evidence="13">The sequence shown here is derived from an EMBL/GenBank/DDBJ whole genome shotgun (WGS) entry which is preliminary data.</text>
</comment>